<dbReference type="PANTHER" id="PTHR46797">
    <property type="entry name" value="HTH-TYPE TRANSCRIPTIONAL REGULATOR"/>
    <property type="match status" value="1"/>
</dbReference>
<name>A0ABY4SDE7_AQUTE</name>
<evidence type="ECO:0000313" key="3">
    <source>
        <dbReference type="EMBL" id="URI11348.1"/>
    </source>
</evidence>
<feature type="domain" description="HTH cro/C1-type" evidence="2">
    <location>
        <begin position="11"/>
        <end position="65"/>
    </location>
</feature>
<dbReference type="InterPro" id="IPR013216">
    <property type="entry name" value="Methyltransf_11"/>
</dbReference>
<sequence>MGHIKQIGLNLSLLRRERGLSISGLAELSGVAKSTLSSLESGEGNPTVETLWATADALGVTFGRLVQEAQAHGQGADGLSAELKGEGSTVRLIERSQSDDDLPVVEVYAVELAAGYRREAEPHTQGVQERVTVLSGALLVGTLARPVLLRAGETLVFAADVPHIYAAHSAAKALVVVQYPPGLAGIDSALRTVDWPGDARLLEGAGALVDRLLIDTSNGLCGGRLRFRGAPLDRAAALKPLLGLVGARQPEHRWPVMAFADTDADGAFVAALPLLATSAFSLRESRMQTMSPIWAAAQRLSAWAEAPARQLTADERDSALCHVGGASMLLESLGVEVLLQRGQRLVPTRVGAAATVTSPRVGKLASNDAVEDGSFSSRIDVAHYDAYELLHPAYARQVVAMAQDIQEFVPQAEPLQTLDVGTGPGLPLLMLKELLPHLQTLAVEPDPVAFGCLVHNVRGHRGIELHQGDFLSMELPAASLSVVTSTGASHHFNTAFMLQKAMTLLQPGGVLVVADEFLPAFSSALERQAGLVRHHGAYLVAMMAWLGPCWPSQDDAAGRLYRDVRRTLTDALLWVEGGRTAQAVELCRSLAPRLHAVASPSAQGDLLGAVLRFFRLEWQAMVAGFDYEVERKTHPRHFLALARMAGFTLLRHRRLFATTGHDDMGGGTHLFTFTKPKDADGHA</sequence>
<dbReference type="Gene3D" id="2.60.120.10">
    <property type="entry name" value="Jelly Rolls"/>
    <property type="match status" value="1"/>
</dbReference>
<evidence type="ECO:0000313" key="4">
    <source>
        <dbReference type="Proteomes" id="UP001056201"/>
    </source>
</evidence>
<dbReference type="Gene3D" id="3.40.50.150">
    <property type="entry name" value="Vaccinia Virus protein VP39"/>
    <property type="match status" value="1"/>
</dbReference>
<evidence type="ECO:0000259" key="2">
    <source>
        <dbReference type="PROSITE" id="PS50943"/>
    </source>
</evidence>
<dbReference type="CDD" id="cd02209">
    <property type="entry name" value="cupin_XRE_C"/>
    <property type="match status" value="1"/>
</dbReference>
<organism evidence="3 4">
    <name type="scientific">Aquincola tertiaricarbonis</name>
    <dbReference type="NCBI Taxonomy" id="391953"/>
    <lineage>
        <taxon>Bacteria</taxon>
        <taxon>Pseudomonadati</taxon>
        <taxon>Pseudomonadota</taxon>
        <taxon>Betaproteobacteria</taxon>
        <taxon>Burkholderiales</taxon>
        <taxon>Sphaerotilaceae</taxon>
        <taxon>Aquincola</taxon>
    </lineage>
</organism>
<proteinExistence type="predicted"/>
<reference evidence="3" key="1">
    <citation type="submission" date="2022-05" db="EMBL/GenBank/DDBJ databases">
        <title>An RpoN-dependent PEP-CTERM gene is involved in floc formation of an Aquincola tertiaricarbonis strain.</title>
        <authorList>
            <person name="Qiu D."/>
            <person name="Xia M."/>
        </authorList>
    </citation>
    <scope>NUCLEOTIDE SEQUENCE</scope>
    <source>
        <strain evidence="3">RN12</strain>
    </source>
</reference>
<dbReference type="PROSITE" id="PS50943">
    <property type="entry name" value="HTH_CROC1"/>
    <property type="match status" value="1"/>
</dbReference>
<dbReference type="Proteomes" id="UP001056201">
    <property type="component" value="Chromosome 2"/>
</dbReference>
<keyword evidence="1" id="KW-0238">DNA-binding</keyword>
<protein>
    <submittedName>
        <fullName evidence="3">Helix-turn-helix domain-containing protein</fullName>
    </submittedName>
</protein>
<dbReference type="InterPro" id="IPR010982">
    <property type="entry name" value="Lambda_DNA-bd_dom_sf"/>
</dbReference>
<dbReference type="InterPro" id="IPR050807">
    <property type="entry name" value="TransReg_Diox_bact_type"/>
</dbReference>
<dbReference type="InterPro" id="IPR001387">
    <property type="entry name" value="Cro/C1-type_HTH"/>
</dbReference>
<dbReference type="InterPro" id="IPR029063">
    <property type="entry name" value="SAM-dependent_MTases_sf"/>
</dbReference>
<dbReference type="PANTHER" id="PTHR46797:SF1">
    <property type="entry name" value="METHYLPHOSPHONATE SYNTHASE"/>
    <property type="match status" value="1"/>
</dbReference>
<dbReference type="CDD" id="cd00093">
    <property type="entry name" value="HTH_XRE"/>
    <property type="match status" value="1"/>
</dbReference>
<dbReference type="SUPFAM" id="SSF47413">
    <property type="entry name" value="lambda repressor-like DNA-binding domains"/>
    <property type="match status" value="1"/>
</dbReference>
<dbReference type="EMBL" id="CP097636">
    <property type="protein sequence ID" value="URI11348.1"/>
    <property type="molecule type" value="Genomic_DNA"/>
</dbReference>
<dbReference type="SMART" id="SM00530">
    <property type="entry name" value="HTH_XRE"/>
    <property type="match status" value="1"/>
</dbReference>
<dbReference type="SUPFAM" id="SSF53335">
    <property type="entry name" value="S-adenosyl-L-methionine-dependent methyltransferases"/>
    <property type="match status" value="1"/>
</dbReference>
<dbReference type="Pfam" id="PF01381">
    <property type="entry name" value="HTH_3"/>
    <property type="match status" value="1"/>
</dbReference>
<dbReference type="SUPFAM" id="SSF51182">
    <property type="entry name" value="RmlC-like cupins"/>
    <property type="match status" value="1"/>
</dbReference>
<dbReference type="Gene3D" id="1.10.260.40">
    <property type="entry name" value="lambda repressor-like DNA-binding domains"/>
    <property type="match status" value="1"/>
</dbReference>
<dbReference type="InterPro" id="IPR011051">
    <property type="entry name" value="RmlC_Cupin_sf"/>
</dbReference>
<accession>A0ABY4SDE7</accession>
<gene>
    <name evidence="3" type="ORF">MW290_20585</name>
</gene>
<dbReference type="RefSeq" id="WP_250199544.1">
    <property type="nucleotide sequence ID" value="NZ_CP097636.1"/>
</dbReference>
<dbReference type="CDD" id="cd02440">
    <property type="entry name" value="AdoMet_MTases"/>
    <property type="match status" value="1"/>
</dbReference>
<dbReference type="Pfam" id="PF08241">
    <property type="entry name" value="Methyltransf_11"/>
    <property type="match status" value="1"/>
</dbReference>
<dbReference type="InterPro" id="IPR014710">
    <property type="entry name" value="RmlC-like_jellyroll"/>
</dbReference>
<keyword evidence="4" id="KW-1185">Reference proteome</keyword>
<evidence type="ECO:0000256" key="1">
    <source>
        <dbReference type="ARBA" id="ARBA00023125"/>
    </source>
</evidence>